<name>A6KNY1_RAT</name>
<reference evidence="1" key="1">
    <citation type="journal article" date="2005" name="Genome Res.">
        <title>Gene and alternative splicing annotation with AIR.</title>
        <authorList>
            <person name="Florea L."/>
            <person name="Di Francesco V."/>
            <person name="Miller J."/>
            <person name="Turner R."/>
            <person name="Yao A."/>
            <person name="Harris M."/>
            <person name="Walenz B."/>
            <person name="Mobarry C."/>
            <person name="Merkulov G.V."/>
            <person name="Charlab R."/>
            <person name="Dew I."/>
            <person name="Deng Z."/>
            <person name="Istrail S."/>
            <person name="Li P."/>
            <person name="Sutton G."/>
        </authorList>
    </citation>
    <scope>NUCLEOTIDE SEQUENCE</scope>
    <source>
        <strain evidence="1">BN</strain>
    </source>
</reference>
<evidence type="ECO:0000313" key="1">
    <source>
        <dbReference type="EMBL" id="EDL83744.1"/>
    </source>
</evidence>
<accession>A6KNY1</accession>
<dbReference type="EMBL" id="CH474077">
    <property type="protein sequence ID" value="EDL83745.1"/>
    <property type="molecule type" value="Genomic_DNA"/>
</dbReference>
<dbReference type="AlphaFoldDB" id="A6KNY1"/>
<proteinExistence type="predicted"/>
<dbReference type="EMBL" id="CH474077">
    <property type="protein sequence ID" value="EDL83744.1"/>
    <property type="molecule type" value="Genomic_DNA"/>
</dbReference>
<gene>
    <name evidence="1" type="ORF">rCG_40777</name>
</gene>
<evidence type="ECO:0000313" key="2">
    <source>
        <dbReference type="Proteomes" id="UP000234681"/>
    </source>
</evidence>
<dbReference type="Proteomes" id="UP000234681">
    <property type="component" value="Chromosome 1"/>
</dbReference>
<sequence>MGPKRWLSSLCWQICCLDIQVSLDERCLLRLLLQHKQGWHELPCRVLLCS</sequence>
<protein>
    <submittedName>
        <fullName evidence="1">RCG40777, isoform CRA_b</fullName>
    </submittedName>
</protein>
<organism evidence="1 2">
    <name type="scientific">Rattus norvegicus</name>
    <name type="common">Rat</name>
    <dbReference type="NCBI Taxonomy" id="10116"/>
    <lineage>
        <taxon>Eukaryota</taxon>
        <taxon>Metazoa</taxon>
        <taxon>Chordata</taxon>
        <taxon>Craniata</taxon>
        <taxon>Vertebrata</taxon>
        <taxon>Euteleostomi</taxon>
        <taxon>Mammalia</taxon>
        <taxon>Eutheria</taxon>
        <taxon>Euarchontoglires</taxon>
        <taxon>Glires</taxon>
        <taxon>Rodentia</taxon>
        <taxon>Myomorpha</taxon>
        <taxon>Muroidea</taxon>
        <taxon>Muridae</taxon>
        <taxon>Murinae</taxon>
        <taxon>Rattus</taxon>
    </lineage>
</organism>
<reference evidence="1 2" key="2">
    <citation type="submission" date="2005-09" db="EMBL/GenBank/DDBJ databases">
        <authorList>
            <person name="Mural R.J."/>
            <person name="Li P.W."/>
            <person name="Adams M.D."/>
            <person name="Amanatides P.G."/>
            <person name="Baden-Tillson H."/>
            <person name="Barnstead M."/>
            <person name="Chin S.H."/>
            <person name="Dew I."/>
            <person name="Evans C.A."/>
            <person name="Ferriera S."/>
            <person name="Flanigan M."/>
            <person name="Fosler C."/>
            <person name="Glodek A."/>
            <person name="Gu Z."/>
            <person name="Holt R.A."/>
            <person name="Jennings D."/>
            <person name="Kraft C.L."/>
            <person name="Lu F."/>
            <person name="Nguyen T."/>
            <person name="Nusskern D.R."/>
            <person name="Pfannkoch C.M."/>
            <person name="Sitter C."/>
            <person name="Sutton G.G."/>
            <person name="Venter J.C."/>
            <person name="Wang Z."/>
            <person name="Woodage T."/>
            <person name="Zheng X.H."/>
            <person name="Zhong F."/>
        </authorList>
    </citation>
    <scope>NUCLEOTIDE SEQUENCE [LARGE SCALE GENOMIC DNA]</scope>
    <source>
        <strain evidence="1">BN</strain>
        <strain evidence="2">BN, Sprague-Dawley</strain>
    </source>
</reference>